<evidence type="ECO:0000313" key="6">
    <source>
        <dbReference type="EMBL" id="MBE9397506.1"/>
    </source>
</evidence>
<dbReference type="AlphaFoldDB" id="A0A8J7FD58"/>
<gene>
    <name evidence="6" type="ORF">IOQ59_09565</name>
</gene>
<feature type="domain" description="M23ase beta-sheet core" evidence="5">
    <location>
        <begin position="181"/>
        <end position="277"/>
    </location>
</feature>
<keyword evidence="1" id="KW-0732">Signal</keyword>
<evidence type="ECO:0000256" key="2">
    <source>
        <dbReference type="SAM" id="Coils"/>
    </source>
</evidence>
<dbReference type="InterPro" id="IPR050570">
    <property type="entry name" value="Cell_wall_metabolism_enzyme"/>
</dbReference>
<dbReference type="InterPro" id="IPR016047">
    <property type="entry name" value="M23ase_b-sheet_dom"/>
</dbReference>
<dbReference type="PANTHER" id="PTHR21666:SF289">
    <property type="entry name" value="L-ALA--D-GLU ENDOPEPTIDASE"/>
    <property type="match status" value="1"/>
</dbReference>
<dbReference type="GO" id="GO:0004222">
    <property type="term" value="F:metalloendopeptidase activity"/>
    <property type="evidence" value="ECO:0007669"/>
    <property type="project" value="TreeGrafter"/>
</dbReference>
<dbReference type="EMBL" id="JADEYS010000008">
    <property type="protein sequence ID" value="MBE9397506.1"/>
    <property type="molecule type" value="Genomic_DNA"/>
</dbReference>
<comment type="caution">
    <text evidence="6">The sequence shown here is derived from an EMBL/GenBank/DDBJ whole genome shotgun (WGS) entry which is preliminary data.</text>
</comment>
<feature type="coiled-coil region" evidence="2">
    <location>
        <begin position="46"/>
        <end position="101"/>
    </location>
</feature>
<dbReference type="Pfam" id="PF01551">
    <property type="entry name" value="Peptidase_M23"/>
    <property type="match status" value="1"/>
</dbReference>
<keyword evidence="4" id="KW-0812">Transmembrane</keyword>
<evidence type="ECO:0000256" key="1">
    <source>
        <dbReference type="ARBA" id="ARBA00022729"/>
    </source>
</evidence>
<accession>A0A8J7FD58</accession>
<evidence type="ECO:0000256" key="3">
    <source>
        <dbReference type="SAM" id="MobiDB-lite"/>
    </source>
</evidence>
<dbReference type="SUPFAM" id="SSF51261">
    <property type="entry name" value="Duplicated hybrid motif"/>
    <property type="match status" value="1"/>
</dbReference>
<dbReference type="Proteomes" id="UP000640333">
    <property type="component" value="Unassembled WGS sequence"/>
</dbReference>
<keyword evidence="7" id="KW-1185">Reference proteome</keyword>
<dbReference type="FunFam" id="2.70.70.10:FF:000006">
    <property type="entry name" value="M23 family peptidase"/>
    <property type="match status" value="1"/>
</dbReference>
<keyword evidence="2" id="KW-0175">Coiled coil</keyword>
<proteinExistence type="predicted"/>
<protein>
    <submittedName>
        <fullName evidence="6">M23 family metallopeptidase</fullName>
    </submittedName>
</protein>
<keyword evidence="4" id="KW-0472">Membrane</keyword>
<organism evidence="6 7">
    <name type="scientific">Pontibacterium sinense</name>
    <dbReference type="NCBI Taxonomy" id="2781979"/>
    <lineage>
        <taxon>Bacteria</taxon>
        <taxon>Pseudomonadati</taxon>
        <taxon>Pseudomonadota</taxon>
        <taxon>Gammaproteobacteria</taxon>
        <taxon>Oceanospirillales</taxon>
        <taxon>Oceanospirillaceae</taxon>
        <taxon>Pontibacterium</taxon>
    </lineage>
</organism>
<feature type="transmembrane region" description="Helical" evidence="4">
    <location>
        <begin position="24"/>
        <end position="46"/>
    </location>
</feature>
<keyword evidence="4" id="KW-1133">Transmembrane helix</keyword>
<evidence type="ECO:0000313" key="7">
    <source>
        <dbReference type="Proteomes" id="UP000640333"/>
    </source>
</evidence>
<evidence type="ECO:0000256" key="4">
    <source>
        <dbReference type="SAM" id="Phobius"/>
    </source>
</evidence>
<name>A0A8J7FD58_9GAMM</name>
<dbReference type="CDD" id="cd12797">
    <property type="entry name" value="M23_peptidase"/>
    <property type="match status" value="1"/>
</dbReference>
<dbReference type="PANTHER" id="PTHR21666">
    <property type="entry name" value="PEPTIDASE-RELATED"/>
    <property type="match status" value="1"/>
</dbReference>
<sequence length="330" mass="37208">MKNRLVVTLTTVHGSRQFFLNQLARYALVVFVLLAAVSFFISNPLLLKTSEDLEELAIDHEQLSQDYELMLGSQQLYKSEMDELSGTLNSLMSQKAQLEEENVRIGALNQSLDQSLEGLEQLLGLPISDTMTETRAEELQVMASKRLYFLHMIPNGMPIRSPRITARFGSRLHPVLKKRHNHNGIDFKASIGTPIYATADAVVEYAGYHKQSGYGKLIILLHNFGFKTYYGHLNKVKVGNREFVRKGQLIGYSGNTGISTGPHLHYEVRHLFTPLDPAPFLAWSMSDFDSLFSKVKDVKWASLKEMYPLNQSRVGQEQPSSQKEISSAAK</sequence>
<reference evidence="6" key="1">
    <citation type="submission" date="2020-10" db="EMBL/GenBank/DDBJ databases">
        <title>Bacterium isolated from coastal waters sediment.</title>
        <authorList>
            <person name="Chen R.-J."/>
            <person name="Lu D.-C."/>
            <person name="Zhu K.-L."/>
            <person name="Du Z.-J."/>
        </authorList>
    </citation>
    <scope>NUCLEOTIDE SEQUENCE</scope>
    <source>
        <strain evidence="6">N1Y112</strain>
    </source>
</reference>
<dbReference type="Gene3D" id="2.70.70.10">
    <property type="entry name" value="Glucose Permease (Domain IIA)"/>
    <property type="match status" value="1"/>
</dbReference>
<feature type="region of interest" description="Disordered" evidence="3">
    <location>
        <begin position="311"/>
        <end position="330"/>
    </location>
</feature>
<dbReference type="InterPro" id="IPR011055">
    <property type="entry name" value="Dup_hybrid_motif"/>
</dbReference>
<dbReference type="RefSeq" id="WP_193953063.1">
    <property type="nucleotide sequence ID" value="NZ_JADEYS010000008.1"/>
</dbReference>
<evidence type="ECO:0000259" key="5">
    <source>
        <dbReference type="Pfam" id="PF01551"/>
    </source>
</evidence>